<dbReference type="GeneID" id="24256386"/>
<evidence type="ECO:0000313" key="2">
    <source>
        <dbReference type="EMBL" id="CDN49441.1"/>
    </source>
</evidence>
<dbReference type="AlphaFoldDB" id="A0A068SUL8"/>
<dbReference type="HOGENOM" id="CLU_009600_0_4_5"/>
<reference evidence="3" key="1">
    <citation type="journal article" date="2014" name="BMC Genomics">
        <title>Genome sequencing of two Neorhizobium galegae strains reveals a noeT gene responsible for the unusual acetylation of the nodulation factors.</title>
        <authorList>
            <person name="Osterman J."/>
            <person name="Marsh J."/>
            <person name="Laine P.K."/>
            <person name="Zeng Z."/>
            <person name="Alatalo E."/>
            <person name="Sullivan J.T."/>
            <person name="Young J.P."/>
            <person name="Thomas-Oates J."/>
            <person name="Paulin L."/>
            <person name="Lindstrom K."/>
        </authorList>
    </citation>
    <scope>NUCLEOTIDE SEQUENCE [LARGE SCALE GENOMIC DNA]</scope>
    <source>
        <strain evidence="3">HAMBI 540</strain>
    </source>
</reference>
<dbReference type="Gene3D" id="3.90.1300.10">
    <property type="entry name" value="Amidase signature (AS) domain"/>
    <property type="match status" value="1"/>
</dbReference>
<name>A0A068SUL8_NEOGA</name>
<protein>
    <submittedName>
        <fullName evidence="2">Amidase</fullName>
    </submittedName>
</protein>
<dbReference type="PANTHER" id="PTHR11895">
    <property type="entry name" value="TRANSAMIDASE"/>
    <property type="match status" value="1"/>
</dbReference>
<dbReference type="KEGG" id="ngg:RG540_CH32770"/>
<evidence type="ECO:0000313" key="3">
    <source>
        <dbReference type="Proteomes" id="UP000028181"/>
    </source>
</evidence>
<dbReference type="NCBIfam" id="NF005686">
    <property type="entry name" value="PRK07486.1"/>
    <property type="match status" value="1"/>
</dbReference>
<dbReference type="SUPFAM" id="SSF75304">
    <property type="entry name" value="Amidase signature (AS) enzymes"/>
    <property type="match status" value="1"/>
</dbReference>
<dbReference type="EMBL" id="HG938353">
    <property type="protein sequence ID" value="CDN49441.1"/>
    <property type="molecule type" value="Genomic_DNA"/>
</dbReference>
<keyword evidence="3" id="KW-1185">Reference proteome</keyword>
<accession>A0A068SUL8</accession>
<dbReference type="InterPro" id="IPR036928">
    <property type="entry name" value="AS_sf"/>
</dbReference>
<dbReference type="InterPro" id="IPR023631">
    <property type="entry name" value="Amidase_dom"/>
</dbReference>
<feature type="domain" description="Amidase" evidence="1">
    <location>
        <begin position="27"/>
        <end position="456"/>
    </location>
</feature>
<evidence type="ECO:0000259" key="1">
    <source>
        <dbReference type="Pfam" id="PF01425"/>
    </source>
</evidence>
<dbReference type="eggNOG" id="COG0154">
    <property type="taxonomic scope" value="Bacteria"/>
</dbReference>
<dbReference type="InterPro" id="IPR000120">
    <property type="entry name" value="Amidase"/>
</dbReference>
<dbReference type="PATRIC" id="fig|1028800.3.peg.3327"/>
<sequence length="475" mass="52292">MQDDEITGLSATELSEAIHDGRASCAEVMTAYLERIDRFNPAINAIVSLRSREELLAEAMVRDAELGSGKSRGWMHGMPIAIKDLCEVKGIRCTYGSPIFADFVPEKDEVMVERIRAAGAIIIGKTNTPEQGLGSQSYNPVHGVTRNPYDLTKTVGGSSGGAAAALSAHLLPVADGGDMMGSLRNPAAFNNVVGFRPSFGRVPSSLKLENFMGQLSVLGPMGRTVRDVAALLSTQAGYDPRDPLSLPTEDLTPQEDRDFSGTRIAWLGDLGGYLPFEPGVLELCRATLPVFERIGCAVDEFVPDFDMDDLWRSWTTLRSWLTASGMRDNYDDPEKRAKMKPEIIWEIERGLDMTAREVHFASKRRSAWYQYLLTVFDRYDYLILPSAQVFPFDAETHWPKEIGGRTMDTYHRWMEVVVPASMAGLPVAAMPAGFGKNGLPAGIQIIGRPRADKAVLEIALAYEAATDWLGRRPKL</sequence>
<organism evidence="2 3">
    <name type="scientific">Neorhizobium galegae bv. orientalis str. HAMBI 540</name>
    <dbReference type="NCBI Taxonomy" id="1028800"/>
    <lineage>
        <taxon>Bacteria</taxon>
        <taxon>Pseudomonadati</taxon>
        <taxon>Pseudomonadota</taxon>
        <taxon>Alphaproteobacteria</taxon>
        <taxon>Hyphomicrobiales</taxon>
        <taxon>Rhizobiaceae</taxon>
        <taxon>Rhizobium/Agrobacterium group</taxon>
        <taxon>Neorhizobium</taxon>
    </lineage>
</organism>
<dbReference type="Pfam" id="PF01425">
    <property type="entry name" value="Amidase"/>
    <property type="match status" value="1"/>
</dbReference>
<proteinExistence type="predicted"/>
<dbReference type="GO" id="GO:0003824">
    <property type="term" value="F:catalytic activity"/>
    <property type="evidence" value="ECO:0007669"/>
    <property type="project" value="InterPro"/>
</dbReference>
<dbReference type="PANTHER" id="PTHR11895:SF76">
    <property type="entry name" value="INDOLEACETAMIDE HYDROLASE"/>
    <property type="match status" value="1"/>
</dbReference>
<dbReference type="Proteomes" id="UP000028181">
    <property type="component" value="Chromosome I"/>
</dbReference>
<dbReference type="OrthoDB" id="9814821at2"/>
<gene>
    <name evidence="2" type="ORF">RG540_CH32770</name>
</gene>
<dbReference type="RefSeq" id="WP_038589969.1">
    <property type="nucleotide sequence ID" value="NZ_HG938353.1"/>
</dbReference>